<evidence type="ECO:0000259" key="2">
    <source>
        <dbReference type="Pfam" id="PF00534"/>
    </source>
</evidence>
<dbReference type="Pfam" id="PF13439">
    <property type="entry name" value="Glyco_transf_4"/>
    <property type="match status" value="1"/>
</dbReference>
<feature type="domain" description="Glycosyltransferase subfamily 4-like N-terminal" evidence="3">
    <location>
        <begin position="14"/>
        <end position="176"/>
    </location>
</feature>
<dbReference type="EMBL" id="SHGT01000036">
    <property type="protein sequence ID" value="TAA11760.1"/>
    <property type="molecule type" value="Genomic_DNA"/>
</dbReference>
<evidence type="ECO:0000313" key="4">
    <source>
        <dbReference type="EMBL" id="TAA11760.1"/>
    </source>
</evidence>
<keyword evidence="4" id="KW-0808">Transferase</keyword>
<organism evidence="4 5">
    <name type="scientific">Streptococcus parasuis</name>
    <dbReference type="NCBI Taxonomy" id="1501662"/>
    <lineage>
        <taxon>Bacteria</taxon>
        <taxon>Bacillati</taxon>
        <taxon>Bacillota</taxon>
        <taxon>Bacilli</taxon>
        <taxon>Lactobacillales</taxon>
        <taxon>Streptococcaceae</taxon>
        <taxon>Streptococcus</taxon>
    </lineage>
</organism>
<feature type="coiled-coil region" evidence="1">
    <location>
        <begin position="521"/>
        <end position="558"/>
    </location>
</feature>
<gene>
    <name evidence="4" type="ORF">EXW74_06625</name>
</gene>
<dbReference type="PANTHER" id="PTHR12526:SF630">
    <property type="entry name" value="GLYCOSYLTRANSFERASE"/>
    <property type="match status" value="1"/>
</dbReference>
<dbReference type="GO" id="GO:0016757">
    <property type="term" value="F:glycosyltransferase activity"/>
    <property type="evidence" value="ECO:0007669"/>
    <property type="project" value="InterPro"/>
</dbReference>
<evidence type="ECO:0000259" key="3">
    <source>
        <dbReference type="Pfam" id="PF13439"/>
    </source>
</evidence>
<comment type="caution">
    <text evidence="4">The sequence shown here is derived from an EMBL/GenBank/DDBJ whole genome shotgun (WGS) entry which is preliminary data.</text>
</comment>
<name>A0A4Q8L1S8_9STRE</name>
<dbReference type="PANTHER" id="PTHR12526">
    <property type="entry name" value="GLYCOSYLTRANSFERASE"/>
    <property type="match status" value="1"/>
</dbReference>
<dbReference type="InterPro" id="IPR028098">
    <property type="entry name" value="Glyco_trans_4-like_N"/>
</dbReference>
<feature type="domain" description="Glycosyl transferase family 1" evidence="2">
    <location>
        <begin position="192"/>
        <end position="336"/>
    </location>
</feature>
<dbReference type="RefSeq" id="WP_130555215.1">
    <property type="nucleotide sequence ID" value="NZ_SHGT01000036.1"/>
</dbReference>
<dbReference type="OrthoDB" id="199095at2"/>
<reference evidence="4 5" key="1">
    <citation type="submission" date="2019-02" db="EMBL/GenBank/DDBJ databases">
        <title>First genome of the species Streptococcus parasuis.</title>
        <authorList>
            <person name="Stevens M.J.A."/>
            <person name="Stephan R."/>
        </authorList>
    </citation>
    <scope>NUCLEOTIDE SEQUENCE [LARGE SCALE GENOMIC DNA]</scope>
    <source>
        <strain evidence="4 5">4253</strain>
    </source>
</reference>
<dbReference type="Pfam" id="PF00534">
    <property type="entry name" value="Glycos_transf_1"/>
    <property type="match status" value="1"/>
</dbReference>
<proteinExistence type="predicted"/>
<keyword evidence="1" id="KW-0175">Coiled coil</keyword>
<dbReference type="CDD" id="cd03801">
    <property type="entry name" value="GT4_PimA-like"/>
    <property type="match status" value="1"/>
</dbReference>
<dbReference type="InterPro" id="IPR001296">
    <property type="entry name" value="Glyco_trans_1"/>
</dbReference>
<dbReference type="AlphaFoldDB" id="A0A4Q8L1S8"/>
<sequence length="575" mass="66713">MNVLFISPTGTLDNGAEISILNLMKYLSDEGMNVYNVFPMNENESQNKYVNIMLKHGIKGHPISTIQWWWEEAPTTGKIRSDLVTLSYQHAISVIRQIIRNEKIDLVISNTVNVFQGAIAAACENIRHIYIIHEFPYGEFAYYKDKIKFIDQHSDAIYAVTGELFKELRNYFPKEKLKEFVPFSPIEYYEKISSEKFRIISVGKISERKNQLELIKAYRRLNRNDIPLVFIGDWDKDYKNKCDLYIGKYELDNIHFLGYKDNPWKMVTEKDICVLTSKLETFGLVYVEALLNGIPTIISNNPGHLSVYSIFQNGTIYPTGDLDGLSNTINQILNHFDFYKNQADDLAKFGREYYHVHNVYKTLISDILTSSLPSKKVINDIKSVFDFSISNNDFIRKLQNQVSVYVATTEQSFSENMKMTYSLKQEDKIEFYLDSKVTELRVDLSESPSIFSSVKLLILEKNIYLKPLRTNGIQMRAGYIFLENDPYIVYDVSEFDGVNICIEYKSVMSGAEASNEGALLLNSIKLKLQSVENLEKSLNDKKNELELLRKEYQTILTSRRWILSTKIINFFRRKE</sequence>
<evidence type="ECO:0000256" key="1">
    <source>
        <dbReference type="SAM" id="Coils"/>
    </source>
</evidence>
<evidence type="ECO:0000313" key="5">
    <source>
        <dbReference type="Proteomes" id="UP000291525"/>
    </source>
</evidence>
<accession>A0A4Q8L1S8</accession>
<dbReference type="SUPFAM" id="SSF53756">
    <property type="entry name" value="UDP-Glycosyltransferase/glycogen phosphorylase"/>
    <property type="match status" value="1"/>
</dbReference>
<dbReference type="Gene3D" id="3.40.50.2000">
    <property type="entry name" value="Glycogen Phosphorylase B"/>
    <property type="match status" value="2"/>
</dbReference>
<dbReference type="Proteomes" id="UP000291525">
    <property type="component" value="Unassembled WGS sequence"/>
</dbReference>
<protein>
    <submittedName>
        <fullName evidence="4">Glycosyltransferase</fullName>
    </submittedName>
</protein>